<evidence type="ECO:0000313" key="7">
    <source>
        <dbReference type="Proteomes" id="UP000607645"/>
    </source>
</evidence>
<dbReference type="InterPro" id="IPR036754">
    <property type="entry name" value="YbaK/aa-tRNA-synt-asso_dom_sf"/>
</dbReference>
<dbReference type="InterPro" id="IPR004369">
    <property type="entry name" value="Prolyl-tRNA_editing_YbaK/EbsC"/>
</dbReference>
<evidence type="ECO:0000259" key="5">
    <source>
        <dbReference type="Pfam" id="PF04073"/>
    </source>
</evidence>
<dbReference type="RefSeq" id="WP_155150413.1">
    <property type="nucleotide sequence ID" value="NZ_JACOPQ010000004.1"/>
</dbReference>
<dbReference type="CDD" id="cd00002">
    <property type="entry name" value="YbaK_deacylase"/>
    <property type="match status" value="1"/>
</dbReference>
<evidence type="ECO:0000256" key="3">
    <source>
        <dbReference type="ARBA" id="ARBA00023239"/>
    </source>
</evidence>
<proteinExistence type="inferred from homology"/>
<gene>
    <name evidence="6" type="primary">ybaK</name>
    <name evidence="6" type="ORF">H8S62_06755</name>
</gene>
<protein>
    <recommendedName>
        <fullName evidence="4">Cys-tRNA(Pro)/Cys-tRNA(Cys) deacylase</fullName>
        <ecNumber evidence="4">4.2.-.-</ecNumber>
    </recommendedName>
</protein>
<dbReference type="PANTHER" id="PTHR30411:SF0">
    <property type="entry name" value="CYS-TRNA(PRO)_CYS-TRNA(CYS) DEACYLASE YBAK"/>
    <property type="match status" value="1"/>
</dbReference>
<keyword evidence="2 4" id="KW-0648">Protein biosynthesis</keyword>
<dbReference type="GO" id="GO:0006412">
    <property type="term" value="P:translation"/>
    <property type="evidence" value="ECO:0007669"/>
    <property type="project" value="UniProtKB-KW"/>
</dbReference>
<dbReference type="GO" id="GO:0016829">
    <property type="term" value="F:lyase activity"/>
    <property type="evidence" value="ECO:0007669"/>
    <property type="project" value="UniProtKB-KW"/>
</dbReference>
<keyword evidence="3 4" id="KW-0456">Lyase</keyword>
<comment type="similarity">
    <text evidence="1 4">Belongs to the prolyl-tRNA editing family. YbaK/EbsC subfamily.</text>
</comment>
<evidence type="ECO:0000256" key="1">
    <source>
        <dbReference type="ARBA" id="ARBA00009798"/>
    </source>
</evidence>
<dbReference type="Gene3D" id="3.90.960.10">
    <property type="entry name" value="YbaK/aminoacyl-tRNA synthetase-associated domain"/>
    <property type="match status" value="1"/>
</dbReference>
<dbReference type="InterPro" id="IPR007214">
    <property type="entry name" value="YbaK/aa-tRNA-synth-assoc-dom"/>
</dbReference>
<dbReference type="NCBIfam" id="TIGR00011">
    <property type="entry name" value="YbaK_EbsC"/>
    <property type="match status" value="1"/>
</dbReference>
<dbReference type="SUPFAM" id="SSF55826">
    <property type="entry name" value="YbaK/ProRS associated domain"/>
    <property type="match status" value="1"/>
</dbReference>
<evidence type="ECO:0000256" key="2">
    <source>
        <dbReference type="ARBA" id="ARBA00022917"/>
    </source>
</evidence>
<keyword evidence="7" id="KW-1185">Reference proteome</keyword>
<dbReference type="PIRSF" id="PIRSF006181">
    <property type="entry name" value="EbsC_YbaK"/>
    <property type="match status" value="1"/>
</dbReference>
<accession>A0A8J6JAN7</accession>
<feature type="domain" description="YbaK/aminoacyl-tRNA synthetase-associated" evidence="5">
    <location>
        <begin position="36"/>
        <end position="146"/>
    </location>
</feature>
<dbReference type="AlphaFoldDB" id="A0A8J6JAN7"/>
<dbReference type="Proteomes" id="UP000607645">
    <property type="component" value="Unassembled WGS sequence"/>
</dbReference>
<reference evidence="6" key="1">
    <citation type="submission" date="2020-08" db="EMBL/GenBank/DDBJ databases">
        <title>Genome public.</title>
        <authorList>
            <person name="Liu C."/>
            <person name="Sun Q."/>
        </authorList>
    </citation>
    <scope>NUCLEOTIDE SEQUENCE</scope>
    <source>
        <strain evidence="6">NSJ-52</strain>
    </source>
</reference>
<dbReference type="EMBL" id="JACOPQ010000004">
    <property type="protein sequence ID" value="MBC5736708.1"/>
    <property type="molecule type" value="Genomic_DNA"/>
</dbReference>
<dbReference type="GO" id="GO:0002161">
    <property type="term" value="F:aminoacyl-tRNA deacylase activity"/>
    <property type="evidence" value="ECO:0007669"/>
    <property type="project" value="InterPro"/>
</dbReference>
<evidence type="ECO:0000313" key="6">
    <source>
        <dbReference type="EMBL" id="MBC5736708.1"/>
    </source>
</evidence>
<organism evidence="6 7">
    <name type="scientific">Lawsonibacter faecis</name>
    <dbReference type="NCBI Taxonomy" id="2763052"/>
    <lineage>
        <taxon>Bacteria</taxon>
        <taxon>Bacillati</taxon>
        <taxon>Bacillota</taxon>
        <taxon>Clostridia</taxon>
        <taxon>Eubacteriales</taxon>
        <taxon>Oscillospiraceae</taxon>
        <taxon>Lawsonibacter</taxon>
    </lineage>
</organism>
<evidence type="ECO:0000256" key="4">
    <source>
        <dbReference type="PIRNR" id="PIRNR006181"/>
    </source>
</evidence>
<sequence length="159" mass="17099">MPEEKTNVMRILDQKKVPYTAHAYPYSGGPVDGPHVAALLGVEPERAFKTLVTRGAAGRHYVFVVPVMRELDLKAAAKAVGEKSIEMIRLAELQPLTGYVHGGCSPVGMKKQFKTVIDESARGVERMVVSAGKIGFQVELAPASLAGLIRAVFAPVSKE</sequence>
<name>A0A8J6JAN7_9FIRM</name>
<dbReference type="Pfam" id="PF04073">
    <property type="entry name" value="tRNA_edit"/>
    <property type="match status" value="1"/>
</dbReference>
<dbReference type="EC" id="4.2.-.-" evidence="4"/>
<comment type="caution">
    <text evidence="6">The sequence shown here is derived from an EMBL/GenBank/DDBJ whole genome shotgun (WGS) entry which is preliminary data.</text>
</comment>
<dbReference type="PANTHER" id="PTHR30411">
    <property type="entry name" value="CYTOPLASMIC PROTEIN"/>
    <property type="match status" value="1"/>
</dbReference>